<evidence type="ECO:0000313" key="2">
    <source>
        <dbReference type="EMBL" id="GBP82088.1"/>
    </source>
</evidence>
<dbReference type="Proteomes" id="UP000299102">
    <property type="component" value="Unassembled WGS sequence"/>
</dbReference>
<evidence type="ECO:0000256" key="1">
    <source>
        <dbReference type="SAM" id="MobiDB-lite"/>
    </source>
</evidence>
<sequence length="146" mass="15676">MFRKRDELGLRLRLRKLRDKVATRPTRAYGTEDLMSPHARASSRRGYDPYGSGGNGPFSSGSIDGVMLVSSPSHPRAHACHRACAAGRWKGHPAGGGGTRLDDRYSTNAWAGRGPAQAAHTADRRPSDVSGPPTGSRQHASVTRFA</sequence>
<evidence type="ECO:0000313" key="3">
    <source>
        <dbReference type="Proteomes" id="UP000299102"/>
    </source>
</evidence>
<feature type="region of interest" description="Disordered" evidence="1">
    <location>
        <begin position="28"/>
        <end position="60"/>
    </location>
</feature>
<protein>
    <submittedName>
        <fullName evidence="2">Uncharacterized protein</fullName>
    </submittedName>
</protein>
<name>A0A4C1Z173_EUMVA</name>
<dbReference type="AlphaFoldDB" id="A0A4C1Z173"/>
<organism evidence="2 3">
    <name type="scientific">Eumeta variegata</name>
    <name type="common">Bagworm moth</name>
    <name type="synonym">Eumeta japonica</name>
    <dbReference type="NCBI Taxonomy" id="151549"/>
    <lineage>
        <taxon>Eukaryota</taxon>
        <taxon>Metazoa</taxon>
        <taxon>Ecdysozoa</taxon>
        <taxon>Arthropoda</taxon>
        <taxon>Hexapoda</taxon>
        <taxon>Insecta</taxon>
        <taxon>Pterygota</taxon>
        <taxon>Neoptera</taxon>
        <taxon>Endopterygota</taxon>
        <taxon>Lepidoptera</taxon>
        <taxon>Glossata</taxon>
        <taxon>Ditrysia</taxon>
        <taxon>Tineoidea</taxon>
        <taxon>Psychidae</taxon>
        <taxon>Oiketicinae</taxon>
        <taxon>Eumeta</taxon>
    </lineage>
</organism>
<proteinExistence type="predicted"/>
<feature type="compositionally biased region" description="Polar residues" evidence="1">
    <location>
        <begin position="133"/>
        <end position="146"/>
    </location>
</feature>
<comment type="caution">
    <text evidence="2">The sequence shown here is derived from an EMBL/GenBank/DDBJ whole genome shotgun (WGS) entry which is preliminary data.</text>
</comment>
<reference evidence="2 3" key="1">
    <citation type="journal article" date="2019" name="Commun. Biol.">
        <title>The bagworm genome reveals a unique fibroin gene that provides high tensile strength.</title>
        <authorList>
            <person name="Kono N."/>
            <person name="Nakamura H."/>
            <person name="Ohtoshi R."/>
            <person name="Tomita M."/>
            <person name="Numata K."/>
            <person name="Arakawa K."/>
        </authorList>
    </citation>
    <scope>NUCLEOTIDE SEQUENCE [LARGE SCALE GENOMIC DNA]</scope>
</reference>
<gene>
    <name evidence="2" type="ORF">EVAR_89427_1</name>
</gene>
<keyword evidence="3" id="KW-1185">Reference proteome</keyword>
<dbReference type="EMBL" id="BGZK01001547">
    <property type="protein sequence ID" value="GBP82088.1"/>
    <property type="molecule type" value="Genomic_DNA"/>
</dbReference>
<accession>A0A4C1Z173</accession>
<feature type="region of interest" description="Disordered" evidence="1">
    <location>
        <begin position="87"/>
        <end position="146"/>
    </location>
</feature>